<dbReference type="RefSeq" id="WP_182668045.1">
    <property type="nucleotide sequence ID" value="NZ_JACHTE010000001.1"/>
</dbReference>
<dbReference type="Pfam" id="PF02602">
    <property type="entry name" value="HEM4"/>
    <property type="match status" value="1"/>
</dbReference>
<dbReference type="PANTHER" id="PTHR38042:SF1">
    <property type="entry name" value="UROPORPHYRINOGEN-III SYNTHASE, CHLOROPLASTIC"/>
    <property type="match status" value="1"/>
</dbReference>
<comment type="caution">
    <text evidence="11">The sequence shown here is derived from an EMBL/GenBank/DDBJ whole genome shotgun (WGS) entry which is preliminary data.</text>
</comment>
<dbReference type="GO" id="GO:0004852">
    <property type="term" value="F:uroporphyrinogen-III synthase activity"/>
    <property type="evidence" value="ECO:0007669"/>
    <property type="project" value="UniProtKB-UniRule"/>
</dbReference>
<dbReference type="EC" id="4.2.1.75" evidence="3 9"/>
<evidence type="ECO:0000313" key="12">
    <source>
        <dbReference type="Proteomes" id="UP000552587"/>
    </source>
</evidence>
<keyword evidence="12" id="KW-1185">Reference proteome</keyword>
<dbReference type="PANTHER" id="PTHR38042">
    <property type="entry name" value="UROPORPHYRINOGEN-III SYNTHASE, CHLOROPLASTIC"/>
    <property type="match status" value="1"/>
</dbReference>
<name>A0A7W3U1P6_9GAMM</name>
<dbReference type="CDD" id="cd06578">
    <property type="entry name" value="HemD"/>
    <property type="match status" value="1"/>
</dbReference>
<gene>
    <name evidence="11" type="ORF">H4F99_02090</name>
</gene>
<proteinExistence type="inferred from homology"/>
<evidence type="ECO:0000256" key="5">
    <source>
        <dbReference type="ARBA" id="ARBA00023244"/>
    </source>
</evidence>
<evidence type="ECO:0000256" key="1">
    <source>
        <dbReference type="ARBA" id="ARBA00004772"/>
    </source>
</evidence>
<comment type="similarity">
    <text evidence="2 9">Belongs to the uroporphyrinogen-III synthase family.</text>
</comment>
<dbReference type="SUPFAM" id="SSF69618">
    <property type="entry name" value="HemD-like"/>
    <property type="match status" value="1"/>
</dbReference>
<evidence type="ECO:0000259" key="10">
    <source>
        <dbReference type="Pfam" id="PF02602"/>
    </source>
</evidence>
<evidence type="ECO:0000256" key="8">
    <source>
        <dbReference type="ARBA" id="ARBA00048617"/>
    </source>
</evidence>
<sequence>MPSPPRTPWNIVSLRPAGRHGALRAAARRHGGGLIALSSCRIEPVCDVTAQASLEAALGAAVVIFTSPEAVRAARARVSGSTIDSAVAVGSGTAAALRRLGIRGVISPARMDSEGLLDLPILQTVAGHAVGLVTAPGGRGRLQPALEARGARVVRADIYRRVPHAPSPRAVAALLEATAPGVVAVSSAEALQHVLQVLPAPAGERLRGMAAVAASKRLAETARAAGFEHIRVANGPRPAQLVAAVRTHPAR</sequence>
<comment type="catalytic activity">
    <reaction evidence="8 9">
        <text>hydroxymethylbilane = uroporphyrinogen III + H2O</text>
        <dbReference type="Rhea" id="RHEA:18965"/>
        <dbReference type="ChEBI" id="CHEBI:15377"/>
        <dbReference type="ChEBI" id="CHEBI:57308"/>
        <dbReference type="ChEBI" id="CHEBI:57845"/>
        <dbReference type="EC" id="4.2.1.75"/>
    </reaction>
</comment>
<dbReference type="AlphaFoldDB" id="A0A7W3U1P6"/>
<evidence type="ECO:0000313" key="11">
    <source>
        <dbReference type="EMBL" id="MBB1087274.1"/>
    </source>
</evidence>
<feature type="domain" description="Tetrapyrrole biosynthesis uroporphyrinogen III synthase" evidence="10">
    <location>
        <begin position="23"/>
        <end position="242"/>
    </location>
</feature>
<dbReference type="Gene3D" id="3.40.50.10090">
    <property type="match status" value="2"/>
</dbReference>
<evidence type="ECO:0000256" key="3">
    <source>
        <dbReference type="ARBA" id="ARBA00013109"/>
    </source>
</evidence>
<keyword evidence="4 9" id="KW-0456">Lyase</keyword>
<evidence type="ECO:0000256" key="6">
    <source>
        <dbReference type="ARBA" id="ARBA00037589"/>
    </source>
</evidence>
<dbReference type="UniPathway" id="UPA00251">
    <property type="reaction ID" value="UER00320"/>
</dbReference>
<dbReference type="GO" id="GO:0006782">
    <property type="term" value="P:protoporphyrinogen IX biosynthetic process"/>
    <property type="evidence" value="ECO:0007669"/>
    <property type="project" value="UniProtKB-UniRule"/>
</dbReference>
<comment type="pathway">
    <text evidence="1 9">Porphyrin-containing compound metabolism; protoporphyrin-IX biosynthesis; coproporphyrinogen-III from 5-aminolevulinate: step 3/4.</text>
</comment>
<organism evidence="11 12">
    <name type="scientific">Marilutibacter penaei</name>
    <dbReference type="NCBI Taxonomy" id="2759900"/>
    <lineage>
        <taxon>Bacteria</taxon>
        <taxon>Pseudomonadati</taxon>
        <taxon>Pseudomonadota</taxon>
        <taxon>Gammaproteobacteria</taxon>
        <taxon>Lysobacterales</taxon>
        <taxon>Lysobacteraceae</taxon>
        <taxon>Marilutibacter</taxon>
    </lineage>
</organism>
<dbReference type="GO" id="GO:0006780">
    <property type="term" value="P:uroporphyrinogen III biosynthetic process"/>
    <property type="evidence" value="ECO:0007669"/>
    <property type="project" value="UniProtKB-UniRule"/>
</dbReference>
<reference evidence="11 12" key="1">
    <citation type="submission" date="2020-07" db="EMBL/GenBank/DDBJ databases">
        <authorList>
            <person name="Xu S."/>
            <person name="Li A."/>
        </authorList>
    </citation>
    <scope>NUCLEOTIDE SEQUENCE [LARGE SCALE GENOMIC DNA]</scope>
    <source>
        <strain evidence="11 12">SG-8</strain>
    </source>
</reference>
<accession>A0A7W3U1P6</accession>
<dbReference type="InterPro" id="IPR036108">
    <property type="entry name" value="4pyrrol_syn_uPrphyn_synt_sf"/>
</dbReference>
<evidence type="ECO:0000256" key="4">
    <source>
        <dbReference type="ARBA" id="ARBA00023239"/>
    </source>
</evidence>
<dbReference type="InterPro" id="IPR003754">
    <property type="entry name" value="4pyrrol_synth_uPrphyn_synth"/>
</dbReference>
<keyword evidence="5 9" id="KW-0627">Porphyrin biosynthesis</keyword>
<dbReference type="Proteomes" id="UP000552587">
    <property type="component" value="Unassembled WGS sequence"/>
</dbReference>
<comment type="function">
    <text evidence="6 9">Catalyzes cyclization of the linear tetrapyrrole, hydroxymethylbilane, to the macrocyclic uroporphyrinogen III.</text>
</comment>
<evidence type="ECO:0000256" key="2">
    <source>
        <dbReference type="ARBA" id="ARBA00008133"/>
    </source>
</evidence>
<evidence type="ECO:0000256" key="9">
    <source>
        <dbReference type="RuleBase" id="RU366031"/>
    </source>
</evidence>
<dbReference type="InterPro" id="IPR039793">
    <property type="entry name" value="UROS/Hem4"/>
</dbReference>
<dbReference type="EMBL" id="JACHTE010000001">
    <property type="protein sequence ID" value="MBB1087274.1"/>
    <property type="molecule type" value="Genomic_DNA"/>
</dbReference>
<protein>
    <recommendedName>
        <fullName evidence="7 9">Uroporphyrinogen-III synthase</fullName>
        <ecNumber evidence="3 9">4.2.1.75</ecNumber>
    </recommendedName>
</protein>
<evidence type="ECO:0000256" key="7">
    <source>
        <dbReference type="ARBA" id="ARBA00040167"/>
    </source>
</evidence>